<evidence type="ECO:0000313" key="2">
    <source>
        <dbReference type="EMBL" id="OLP60062.1"/>
    </source>
</evidence>
<accession>A0A1Q9AX75</accession>
<feature type="domain" description="SGNH hydrolase-type esterase" evidence="1">
    <location>
        <begin position="6"/>
        <end position="192"/>
    </location>
</feature>
<dbReference type="Proteomes" id="UP000186364">
    <property type="component" value="Unassembled WGS sequence"/>
</dbReference>
<evidence type="ECO:0000259" key="1">
    <source>
        <dbReference type="Pfam" id="PF13472"/>
    </source>
</evidence>
<dbReference type="InterPro" id="IPR013830">
    <property type="entry name" value="SGNH_hydro"/>
</dbReference>
<protein>
    <submittedName>
        <fullName evidence="2">Arylesterase</fullName>
    </submittedName>
</protein>
<sequence length="213" mass="22777">MKTVLCYGDSLTWGYDAEGAGRHAFSDRWPSVLASALGPEVTVIAEGLNGRTTAYDDHLADCDRNGARILPTILHSHDPLDLVIIMLGANDMKPVICGQAFGAVMGMERLIDLVRHHAWSVDREEGPEILIVSPPPLCETANAAFAAMFAGGVEQSAMLASLYRDLADEKGCGFFDAGSVARTTPLDGVHLDAENTRALGRALEPVARMMLGL</sequence>
<name>A0A1Q9AX75_9HYPH</name>
<dbReference type="CDD" id="cd01839">
    <property type="entry name" value="SGNH_arylesterase_like"/>
    <property type="match status" value="1"/>
</dbReference>
<evidence type="ECO:0000313" key="3">
    <source>
        <dbReference type="Proteomes" id="UP000186364"/>
    </source>
</evidence>
<keyword evidence="3" id="KW-1185">Reference proteome</keyword>
<dbReference type="EMBL" id="MKIP01000043">
    <property type="protein sequence ID" value="OLP60062.1"/>
    <property type="molecule type" value="Genomic_DNA"/>
</dbReference>
<reference evidence="2 3" key="1">
    <citation type="submission" date="2016-09" db="EMBL/GenBank/DDBJ databases">
        <title>Rhizobium sp. nov., a novel species isolated from the rice rhizosphere.</title>
        <authorList>
            <person name="Zhao J."/>
            <person name="Zhang X."/>
        </authorList>
    </citation>
    <scope>NUCLEOTIDE SEQUENCE [LARGE SCALE GENOMIC DNA]</scope>
    <source>
        <strain evidence="2 3">1.7048</strain>
    </source>
</reference>
<dbReference type="RefSeq" id="WP_075627824.1">
    <property type="nucleotide sequence ID" value="NZ_FOAM01000002.1"/>
</dbReference>
<dbReference type="Gene3D" id="3.40.50.1110">
    <property type="entry name" value="SGNH hydrolase"/>
    <property type="match status" value="1"/>
</dbReference>
<gene>
    <name evidence="2" type="ORF">BJF93_10850</name>
</gene>
<dbReference type="AlphaFoldDB" id="A0A1Q9AX75"/>
<dbReference type="OrthoDB" id="164654at2"/>
<dbReference type="InterPro" id="IPR036514">
    <property type="entry name" value="SGNH_hydro_sf"/>
</dbReference>
<dbReference type="GO" id="GO:0016788">
    <property type="term" value="F:hydrolase activity, acting on ester bonds"/>
    <property type="evidence" value="ECO:0007669"/>
    <property type="project" value="UniProtKB-ARBA"/>
</dbReference>
<organism evidence="2 3">
    <name type="scientific">Xaviernesmea oryzae</name>
    <dbReference type="NCBI Taxonomy" id="464029"/>
    <lineage>
        <taxon>Bacteria</taxon>
        <taxon>Pseudomonadati</taxon>
        <taxon>Pseudomonadota</taxon>
        <taxon>Alphaproteobacteria</taxon>
        <taxon>Hyphomicrobiales</taxon>
        <taxon>Rhizobiaceae</taxon>
        <taxon>Rhizobium/Agrobacterium group</taxon>
        <taxon>Xaviernesmea</taxon>
    </lineage>
</organism>
<dbReference type="Pfam" id="PF13472">
    <property type="entry name" value="Lipase_GDSL_2"/>
    <property type="match status" value="1"/>
</dbReference>
<proteinExistence type="predicted"/>
<comment type="caution">
    <text evidence="2">The sequence shown here is derived from an EMBL/GenBank/DDBJ whole genome shotgun (WGS) entry which is preliminary data.</text>
</comment>
<dbReference type="SUPFAM" id="SSF52266">
    <property type="entry name" value="SGNH hydrolase"/>
    <property type="match status" value="1"/>
</dbReference>